<dbReference type="SMART" id="SM00465">
    <property type="entry name" value="GIYc"/>
    <property type="match status" value="1"/>
</dbReference>
<dbReference type="PANTHER" id="PTHR34477:SF5">
    <property type="entry name" value="BSL5627 PROTEIN"/>
    <property type="match status" value="1"/>
</dbReference>
<dbReference type="InterPro" id="IPR000305">
    <property type="entry name" value="GIY-YIG_endonuc"/>
</dbReference>
<dbReference type="Gene3D" id="3.40.1440.10">
    <property type="entry name" value="GIY-YIG endonuclease"/>
    <property type="match status" value="1"/>
</dbReference>
<gene>
    <name evidence="3" type="ORF">UT17_C0002G0149</name>
</gene>
<proteinExistence type="inferred from homology"/>
<comment type="caution">
    <text evidence="3">The sequence shown here is derived from an EMBL/GenBank/DDBJ whole genome shotgun (WGS) entry which is preliminary data.</text>
</comment>
<accession>A0A0G0PT04</accession>
<dbReference type="EMBL" id="LBVU01000002">
    <property type="protein sequence ID" value="KKQ92486.1"/>
    <property type="molecule type" value="Genomic_DNA"/>
</dbReference>
<dbReference type="SUPFAM" id="SSF82771">
    <property type="entry name" value="GIY-YIG endonuclease"/>
    <property type="match status" value="1"/>
</dbReference>
<organism evidence="3 4">
    <name type="scientific">Candidatus Woesebacteria bacterium GW2011_GWB1_39_10</name>
    <dbReference type="NCBI Taxonomy" id="1618572"/>
    <lineage>
        <taxon>Bacteria</taxon>
        <taxon>Candidatus Woeseibacteriota</taxon>
    </lineage>
</organism>
<protein>
    <recommendedName>
        <fullName evidence="2">GIY-YIG domain-containing protein</fullName>
    </recommendedName>
</protein>
<dbReference type="PROSITE" id="PS50164">
    <property type="entry name" value="GIY_YIG"/>
    <property type="match status" value="1"/>
</dbReference>
<reference evidence="3 4" key="1">
    <citation type="journal article" date="2015" name="Nature">
        <title>rRNA introns, odd ribosomes, and small enigmatic genomes across a large radiation of phyla.</title>
        <authorList>
            <person name="Brown C.T."/>
            <person name="Hug L.A."/>
            <person name="Thomas B.C."/>
            <person name="Sharon I."/>
            <person name="Castelle C.J."/>
            <person name="Singh A."/>
            <person name="Wilkins M.J."/>
            <person name="Williams K.H."/>
            <person name="Banfield J.F."/>
        </authorList>
    </citation>
    <scope>NUCLEOTIDE SEQUENCE [LARGE SCALE GENOMIC DNA]</scope>
</reference>
<dbReference type="Pfam" id="PF01541">
    <property type="entry name" value="GIY-YIG"/>
    <property type="match status" value="1"/>
</dbReference>
<dbReference type="PANTHER" id="PTHR34477">
    <property type="entry name" value="UPF0213 PROTEIN YHBQ"/>
    <property type="match status" value="1"/>
</dbReference>
<evidence type="ECO:0000313" key="4">
    <source>
        <dbReference type="Proteomes" id="UP000034774"/>
    </source>
</evidence>
<comment type="similarity">
    <text evidence="1">Belongs to the UPF0213 family.</text>
</comment>
<sequence>MISKSYYIYILTNKYNKVLYIGVTNDLIRRVYEHKKHFIEGFTQKYHVDKLVYYEMFDDPLTAIKREKTLKNLLRRKKEELINKMNPMWKDLYEEILS</sequence>
<dbReference type="AlphaFoldDB" id="A0A0G0PT04"/>
<evidence type="ECO:0000313" key="3">
    <source>
        <dbReference type="EMBL" id="KKQ92486.1"/>
    </source>
</evidence>
<evidence type="ECO:0000259" key="2">
    <source>
        <dbReference type="PROSITE" id="PS50164"/>
    </source>
</evidence>
<feature type="domain" description="GIY-YIG" evidence="2">
    <location>
        <begin position="4"/>
        <end position="80"/>
    </location>
</feature>
<dbReference type="PATRIC" id="fig|1618572.3.peg.312"/>
<dbReference type="Proteomes" id="UP000034774">
    <property type="component" value="Unassembled WGS sequence"/>
</dbReference>
<dbReference type="STRING" id="1618572.UT17_C0002G0149"/>
<dbReference type="InterPro" id="IPR035901">
    <property type="entry name" value="GIY-YIG_endonuc_sf"/>
</dbReference>
<dbReference type="InterPro" id="IPR050190">
    <property type="entry name" value="UPF0213_domain"/>
</dbReference>
<name>A0A0G0PT04_9BACT</name>
<evidence type="ECO:0000256" key="1">
    <source>
        <dbReference type="ARBA" id="ARBA00007435"/>
    </source>
</evidence>
<dbReference type="CDD" id="cd10448">
    <property type="entry name" value="GIY-YIG_unchar_3"/>
    <property type="match status" value="1"/>
</dbReference>